<feature type="region of interest" description="Disordered" evidence="1">
    <location>
        <begin position="268"/>
        <end position="330"/>
    </location>
</feature>
<dbReference type="AlphaFoldDB" id="A0A4U5QUD2"/>
<feature type="compositionally biased region" description="Low complexity" evidence="1">
    <location>
        <begin position="345"/>
        <end position="358"/>
    </location>
</feature>
<dbReference type="EMBL" id="RCHU01000113">
    <property type="protein sequence ID" value="TKS14683.1"/>
    <property type="molecule type" value="Genomic_DNA"/>
</dbReference>
<feature type="compositionally biased region" description="Polar residues" evidence="1">
    <location>
        <begin position="140"/>
        <end position="153"/>
    </location>
</feature>
<feature type="compositionally biased region" description="Polar residues" evidence="1">
    <location>
        <begin position="119"/>
        <end position="130"/>
    </location>
</feature>
<feature type="compositionally biased region" description="Low complexity" evidence="1">
    <location>
        <begin position="299"/>
        <end position="318"/>
    </location>
</feature>
<evidence type="ECO:0000313" key="2">
    <source>
        <dbReference type="EMBL" id="TKS14683.1"/>
    </source>
</evidence>
<feature type="region of interest" description="Disordered" evidence="1">
    <location>
        <begin position="345"/>
        <end position="378"/>
    </location>
</feature>
<comment type="caution">
    <text evidence="2">The sequence shown here is derived from an EMBL/GenBank/DDBJ whole genome shotgun (WGS) entry which is preliminary data.</text>
</comment>
<organism evidence="2">
    <name type="scientific">Populus alba</name>
    <name type="common">White poplar</name>
    <dbReference type="NCBI Taxonomy" id="43335"/>
    <lineage>
        <taxon>Eukaryota</taxon>
        <taxon>Viridiplantae</taxon>
        <taxon>Streptophyta</taxon>
        <taxon>Embryophyta</taxon>
        <taxon>Tracheophyta</taxon>
        <taxon>Spermatophyta</taxon>
        <taxon>Magnoliopsida</taxon>
        <taxon>eudicotyledons</taxon>
        <taxon>Gunneridae</taxon>
        <taxon>Pentapetalae</taxon>
        <taxon>rosids</taxon>
        <taxon>fabids</taxon>
        <taxon>Malpighiales</taxon>
        <taxon>Salicaceae</taxon>
        <taxon>Saliceae</taxon>
        <taxon>Populus</taxon>
    </lineage>
</organism>
<feature type="compositionally biased region" description="Polar residues" evidence="1">
    <location>
        <begin position="276"/>
        <end position="294"/>
    </location>
</feature>
<evidence type="ECO:0000256" key="1">
    <source>
        <dbReference type="SAM" id="MobiDB-lite"/>
    </source>
</evidence>
<accession>A0A4U5QUD2</accession>
<name>A0A4U5QUD2_POPAL</name>
<feature type="compositionally biased region" description="Low complexity" evidence="1">
    <location>
        <begin position="154"/>
        <end position="165"/>
    </location>
</feature>
<feature type="region of interest" description="Disordered" evidence="1">
    <location>
        <begin position="60"/>
        <end position="81"/>
    </location>
</feature>
<sequence length="408" mass="44859">MQFLMGLNDSYNAVRGQILLMKELPSVREVYSLIIQEEKQREIGSPVIEGVSIAAAVKTQKRAGSSHHRSGNQTSFRGTPTSYERTLHCTYCNQDHHTIDHCYKLHGYPPGHKLYHGGSNPSGHSNARSASHNESRNKWRTSSSYAHQVQAKPTTAATQTEQSSSHVDRSTQNLKNILDGLSVDQCKQLAAAMVHFSKPTSENTDVFANAAGLPNSPSVNSILSHSWILDSGATDHISSDPTLFIHSNTSRMSCVNLPTVLPLPLDPPHPDPFPISSHSNPLPSSEPNTRSNTHYPHGSSSFDLTPSSPSSLAPALVPTRQSTRQKRPPSWQQYYHLSNATISPHFSSAPTPSPSAESCLTGIRPPLLGSPHAPRKRDAEKNNFRIKFHRSGYTKFCLKNIIYLKLAD</sequence>
<dbReference type="PANTHER" id="PTHR34222">
    <property type="entry name" value="GAG_PRE-INTEGRS DOMAIN-CONTAINING PROTEIN"/>
    <property type="match status" value="1"/>
</dbReference>
<gene>
    <name evidence="2" type="ORF">D5086_0000047570</name>
</gene>
<reference evidence="2" key="1">
    <citation type="submission" date="2018-10" db="EMBL/GenBank/DDBJ databases">
        <title>Population genomic analysis revealed the cold adaptation of white poplar.</title>
        <authorList>
            <person name="Liu Y.-J."/>
        </authorList>
    </citation>
    <scope>NUCLEOTIDE SEQUENCE [LARGE SCALE GENOMIC DNA]</scope>
    <source>
        <strain evidence="2">PAL-ZL1</strain>
    </source>
</reference>
<feature type="compositionally biased region" description="Basic residues" evidence="1">
    <location>
        <begin position="60"/>
        <end position="70"/>
    </location>
</feature>
<feature type="compositionally biased region" description="Polar residues" evidence="1">
    <location>
        <begin position="71"/>
        <end position="81"/>
    </location>
</feature>
<proteinExistence type="predicted"/>
<protein>
    <submittedName>
        <fullName evidence="2">Uncharacterized protein</fullName>
    </submittedName>
</protein>
<dbReference type="PANTHER" id="PTHR34222:SF99">
    <property type="entry name" value="PROTEIN, PUTATIVE-RELATED"/>
    <property type="match status" value="1"/>
</dbReference>
<feature type="region of interest" description="Disordered" evidence="1">
    <location>
        <begin position="114"/>
        <end position="170"/>
    </location>
</feature>